<accession>A0A9W8I929</accession>
<comment type="caution">
    <text evidence="1">The sequence shown here is derived from an EMBL/GenBank/DDBJ whole genome shotgun (WGS) entry which is preliminary data.</text>
</comment>
<organism evidence="1 2">
    <name type="scientific">Coemansia brasiliensis</name>
    <dbReference type="NCBI Taxonomy" id="2650707"/>
    <lineage>
        <taxon>Eukaryota</taxon>
        <taxon>Fungi</taxon>
        <taxon>Fungi incertae sedis</taxon>
        <taxon>Zoopagomycota</taxon>
        <taxon>Kickxellomycotina</taxon>
        <taxon>Kickxellomycetes</taxon>
        <taxon>Kickxellales</taxon>
        <taxon>Kickxellaceae</taxon>
        <taxon>Coemansia</taxon>
    </lineage>
</organism>
<reference evidence="1" key="1">
    <citation type="submission" date="2022-07" db="EMBL/GenBank/DDBJ databases">
        <title>Phylogenomic reconstructions and comparative analyses of Kickxellomycotina fungi.</title>
        <authorList>
            <person name="Reynolds N.K."/>
            <person name="Stajich J.E."/>
            <person name="Barry K."/>
            <person name="Grigoriev I.V."/>
            <person name="Crous P."/>
            <person name="Smith M.E."/>
        </authorList>
    </citation>
    <scope>NUCLEOTIDE SEQUENCE</scope>
    <source>
        <strain evidence="1">NRRL 1566</strain>
    </source>
</reference>
<dbReference type="AlphaFoldDB" id="A0A9W8I929"/>
<protein>
    <submittedName>
        <fullName evidence="1">Uncharacterized protein</fullName>
    </submittedName>
</protein>
<sequence>MKLHEIVADAADIIVYTSNMGINTQADSSKALIAEKYILSKKAMNVLAEKFERLKKDNKKEDADDLYCDVIGAIN</sequence>
<dbReference type="EMBL" id="JANBUW010001161">
    <property type="protein sequence ID" value="KAJ2844180.1"/>
    <property type="molecule type" value="Genomic_DNA"/>
</dbReference>
<feature type="non-terminal residue" evidence="1">
    <location>
        <position position="75"/>
    </location>
</feature>
<evidence type="ECO:0000313" key="2">
    <source>
        <dbReference type="Proteomes" id="UP001139887"/>
    </source>
</evidence>
<name>A0A9W8I929_9FUNG</name>
<dbReference type="Proteomes" id="UP001139887">
    <property type="component" value="Unassembled WGS sequence"/>
</dbReference>
<keyword evidence="2" id="KW-1185">Reference proteome</keyword>
<proteinExistence type="predicted"/>
<gene>
    <name evidence="1" type="ORF">IWW36_005281</name>
</gene>
<evidence type="ECO:0000313" key="1">
    <source>
        <dbReference type="EMBL" id="KAJ2844180.1"/>
    </source>
</evidence>